<dbReference type="STRING" id="29556.VO56_02775"/>
<feature type="signal peptide" evidence="1">
    <location>
        <begin position="1"/>
        <end position="20"/>
    </location>
</feature>
<dbReference type="NCBIfam" id="TIGR04313">
    <property type="entry name" value="aro_clust_Mycop"/>
    <property type="match status" value="2"/>
</dbReference>
<organism evidence="2 3">
    <name type="scientific">Mycoplasmopsis gallinacea</name>
    <dbReference type="NCBI Taxonomy" id="29556"/>
    <lineage>
        <taxon>Bacteria</taxon>
        <taxon>Bacillati</taxon>
        <taxon>Mycoplasmatota</taxon>
        <taxon>Mycoplasmoidales</taxon>
        <taxon>Metamycoplasmataceae</taxon>
        <taxon>Mycoplasmopsis</taxon>
    </lineage>
</organism>
<keyword evidence="1" id="KW-0732">Signal</keyword>
<sequence length="305" mass="35898">MKIHKLLPLVSFLAPLSLFSCGNYQKSTELSNLIDSSSNVLQNDQSEKEKMTKFVLDSILNKQFKNSQVNRVAFINSQNNEANITAFLEKSQQYSQIILNSNESDQIEEAKINLKNLYNKNWLILLNHLNKLHIHFDNWYYFQDYNSDLKNSAHSQEFKDKIEHSLNFPRPWTEEYKTELFLNPDAKPKFEVFYDTKIKNLFLDEIIEGEESAEMPNTTIFYVLKDKLLFRIKVNNENVEIQNIIYFDKSKSKISLNLISNIVHSGFVHNDQEGYDRLEEDIVNKYRYNMPSEVLLVNKGEKNEN</sequence>
<proteinExistence type="predicted"/>
<accession>A0A449A378</accession>
<gene>
    <name evidence="2" type="ORF">NCTC10183_00440</name>
</gene>
<protein>
    <recommendedName>
        <fullName evidence="4">Lipoprotein</fullName>
    </recommendedName>
</protein>
<feature type="chain" id="PRO_5019427623" description="Lipoprotein" evidence="1">
    <location>
        <begin position="21"/>
        <end position="305"/>
    </location>
</feature>
<reference evidence="2 3" key="1">
    <citation type="submission" date="2019-01" db="EMBL/GenBank/DDBJ databases">
        <authorList>
            <consortium name="Pathogen Informatics"/>
        </authorList>
    </citation>
    <scope>NUCLEOTIDE SEQUENCE [LARGE SCALE GENOMIC DNA]</scope>
    <source>
        <strain evidence="2 3">NCTC10183</strain>
    </source>
</reference>
<dbReference type="OrthoDB" id="401212at2"/>
<evidence type="ECO:0000256" key="1">
    <source>
        <dbReference type="SAM" id="SignalP"/>
    </source>
</evidence>
<dbReference type="PROSITE" id="PS51257">
    <property type="entry name" value="PROKAR_LIPOPROTEIN"/>
    <property type="match status" value="1"/>
</dbReference>
<dbReference type="Proteomes" id="UP000290568">
    <property type="component" value="Chromosome"/>
</dbReference>
<keyword evidence="3" id="KW-1185">Reference proteome</keyword>
<dbReference type="InterPro" id="IPR027593">
    <property type="entry name" value="Aro_clust"/>
</dbReference>
<dbReference type="AlphaFoldDB" id="A0A449A378"/>
<dbReference type="EMBL" id="LR214950">
    <property type="protein sequence ID" value="VEU58672.1"/>
    <property type="molecule type" value="Genomic_DNA"/>
</dbReference>
<evidence type="ECO:0000313" key="2">
    <source>
        <dbReference type="EMBL" id="VEU58672.1"/>
    </source>
</evidence>
<evidence type="ECO:0008006" key="4">
    <source>
        <dbReference type="Google" id="ProtNLM"/>
    </source>
</evidence>
<dbReference type="RefSeq" id="WP_129620310.1">
    <property type="nucleotide sequence ID" value="NZ_LR214950.1"/>
</dbReference>
<name>A0A449A378_9BACT</name>
<evidence type="ECO:0000313" key="3">
    <source>
        <dbReference type="Proteomes" id="UP000290568"/>
    </source>
</evidence>